<evidence type="ECO:0000256" key="1">
    <source>
        <dbReference type="ARBA" id="ARBA00009995"/>
    </source>
</evidence>
<feature type="region of interest" description="Disordered" evidence="5">
    <location>
        <begin position="159"/>
        <end position="231"/>
    </location>
</feature>
<accession>A0A8T0QLI7</accession>
<keyword evidence="3" id="KW-0328">Glycosyltransferase</keyword>
<dbReference type="Proteomes" id="UP000823388">
    <property type="component" value="Chromosome 7K"/>
</dbReference>
<evidence type="ECO:0000313" key="6">
    <source>
        <dbReference type="EMBL" id="KAG2571776.1"/>
    </source>
</evidence>
<organism evidence="6 7">
    <name type="scientific">Panicum virgatum</name>
    <name type="common">Blackwell switchgrass</name>
    <dbReference type="NCBI Taxonomy" id="38727"/>
    <lineage>
        <taxon>Eukaryota</taxon>
        <taxon>Viridiplantae</taxon>
        <taxon>Streptophyta</taxon>
        <taxon>Embryophyta</taxon>
        <taxon>Tracheophyta</taxon>
        <taxon>Spermatophyta</taxon>
        <taxon>Magnoliopsida</taxon>
        <taxon>Liliopsida</taxon>
        <taxon>Poales</taxon>
        <taxon>Poaceae</taxon>
        <taxon>PACMAD clade</taxon>
        <taxon>Panicoideae</taxon>
        <taxon>Panicodae</taxon>
        <taxon>Paniceae</taxon>
        <taxon>Panicinae</taxon>
        <taxon>Panicum</taxon>
        <taxon>Panicum sect. Hiantes</taxon>
    </lineage>
</organism>
<dbReference type="PANTHER" id="PTHR48049">
    <property type="entry name" value="GLYCOSYLTRANSFERASE"/>
    <property type="match status" value="1"/>
</dbReference>
<evidence type="ECO:0000256" key="2">
    <source>
        <dbReference type="ARBA" id="ARBA00022679"/>
    </source>
</evidence>
<dbReference type="CDD" id="cd03784">
    <property type="entry name" value="GT1_Gtf-like"/>
    <property type="match status" value="1"/>
</dbReference>
<evidence type="ECO:0000256" key="5">
    <source>
        <dbReference type="SAM" id="MobiDB-lite"/>
    </source>
</evidence>
<keyword evidence="2 3" id="KW-0808">Transferase</keyword>
<evidence type="ECO:0000256" key="4">
    <source>
        <dbReference type="RuleBase" id="RU362057"/>
    </source>
</evidence>
<dbReference type="SUPFAM" id="SSF53756">
    <property type="entry name" value="UDP-Glycosyltransferase/glycogen phosphorylase"/>
    <property type="match status" value="1"/>
</dbReference>
<protein>
    <recommendedName>
        <fullName evidence="4">Glycosyltransferase</fullName>
        <ecNumber evidence="4">2.4.1.-</ecNumber>
    </recommendedName>
</protein>
<evidence type="ECO:0000256" key="3">
    <source>
        <dbReference type="RuleBase" id="RU003718"/>
    </source>
</evidence>
<name>A0A8T0QLI7_PANVG</name>
<dbReference type="PROSITE" id="PS00375">
    <property type="entry name" value="UDPGT"/>
    <property type="match status" value="1"/>
</dbReference>
<comment type="caution">
    <text evidence="6">The sequence shown here is derived from an EMBL/GenBank/DDBJ whole genome shotgun (WGS) entry which is preliminary data.</text>
</comment>
<dbReference type="InterPro" id="IPR050481">
    <property type="entry name" value="UDP-glycosyltransf_plant"/>
</dbReference>
<evidence type="ECO:0000313" key="7">
    <source>
        <dbReference type="Proteomes" id="UP000823388"/>
    </source>
</evidence>
<dbReference type="AlphaFoldDB" id="A0A8T0QLI7"/>
<reference evidence="6" key="1">
    <citation type="submission" date="2020-05" db="EMBL/GenBank/DDBJ databases">
        <title>WGS assembly of Panicum virgatum.</title>
        <authorList>
            <person name="Lovell J.T."/>
            <person name="Jenkins J."/>
            <person name="Shu S."/>
            <person name="Juenger T.E."/>
            <person name="Schmutz J."/>
        </authorList>
    </citation>
    <scope>NUCLEOTIDE SEQUENCE</scope>
    <source>
        <strain evidence="6">AP13</strain>
    </source>
</reference>
<dbReference type="PANTHER" id="PTHR48049:SF89">
    <property type="entry name" value="GLYCOSYLTRANSFERASE"/>
    <property type="match status" value="1"/>
</dbReference>
<comment type="similarity">
    <text evidence="1 3">Belongs to the UDP-glycosyltransferase family.</text>
</comment>
<sequence length="433" mass="45722">MGSPHVAVVAFPFSSHAPKLLAVARALATAAPSATFSFLSTSGSLERLLRGAVVSWNLRFVTTGGGGEGDDDETPAWRRMELFVEAAEAGGLERSLEAAGAAAPGAARVSCLVGDAFMSMAADAGVPWVAVWTGGPCALLAHLRGDALREDIGGHAASRGDELLTSHRGLGTSQRRRRHAPRHEPPPPPRRAEAAPLRHRRRAQRVPGPLPGGGRRRPRHRAAAPAAGDDPHGCLAWLDHRRHERAVVYVSFGTGAAPPPDELRELAAGLEASGAPFLWSLREESWPLIPPGFLGRAGDSKGSAGGLVVPWAPQAAVLQHPEVGAFVAHSGWGSVVEGVSGGVPMACRPLFGDQQMNARTVAEQWRFGTSFDGLMTRAGVAAAVASLLSGKDGARMRTRARELRAEVDEAFRLDGGSMINFRKFVEIIVCARE</sequence>
<dbReference type="Gene3D" id="3.40.50.2000">
    <property type="entry name" value="Glycogen Phosphorylase B"/>
    <property type="match status" value="2"/>
</dbReference>
<feature type="compositionally biased region" description="Basic and acidic residues" evidence="5">
    <location>
        <begin position="182"/>
        <end position="193"/>
    </location>
</feature>
<dbReference type="GO" id="GO:0035251">
    <property type="term" value="F:UDP-glucosyltransferase activity"/>
    <property type="evidence" value="ECO:0007669"/>
    <property type="project" value="InterPro"/>
</dbReference>
<dbReference type="EC" id="2.4.1.-" evidence="4"/>
<keyword evidence="7" id="KW-1185">Reference proteome</keyword>
<dbReference type="EMBL" id="CM029049">
    <property type="protein sequence ID" value="KAG2571776.1"/>
    <property type="molecule type" value="Genomic_DNA"/>
</dbReference>
<gene>
    <name evidence="6" type="ORF">PVAP13_7KG120211</name>
</gene>
<dbReference type="InterPro" id="IPR035595">
    <property type="entry name" value="UDP_glycos_trans_CS"/>
</dbReference>
<dbReference type="Pfam" id="PF00201">
    <property type="entry name" value="UDPGT"/>
    <property type="match status" value="1"/>
</dbReference>
<proteinExistence type="inferred from homology"/>
<dbReference type="InterPro" id="IPR002213">
    <property type="entry name" value="UDP_glucos_trans"/>
</dbReference>